<comment type="caution">
    <text evidence="4">The sequence shown here is derived from an EMBL/GenBank/DDBJ whole genome shotgun (WGS) entry which is preliminary data.</text>
</comment>
<dbReference type="AlphaFoldDB" id="A0A395YSA1"/>
<sequence length="650" mass="73200">MMNFRKGRWRLALGRLVNLRYINRWVIFCADLFVSLGVSLVGVLGLFSLLRIHIGESNVLKVGMASFVASVASFLAFKVYHGVIRHSTLRGVWRIGGVAISKSIFMFLILVALKANFSPSVYWVGGITDCTLTIVMLITLRVFVINVYNSVLSQLGKKRKRVLVFGTEEESVMIATSANRHVFMQNYSIVGFVAFGSFKKSIRIAELPVYQIESLEDLCRLIPRNNLDGILFPNIKVVQQERDRLIRYCEQTSLKTLVVPEMEELRGGNMKRSVREIRIEDLLGRDEININLGEIGNLLKGKTVLVTGAAGSIGSEICRQLAHFPIKRLVCFDSAETPMHNLRLELEEKFKDLNFVPVIGDVRNPDRVDYVFRNWLPQVVFHAAAYKHVPLMEENPCEAIRTNVFGTRVMADAAVAYGVEKFVMISTDKAVNPTNIMGCSKRLAEIYVQSLSIAIGRGEVSGHTRFITTRFGNVLGSNGSVIPRFRDQIAQGGPVTVTHPDIIRYFMTIPEACRLVLEAGTLGKGGEIFIFDMGEPVKIADLARRMIELSGLQVNKDIEIKYTGLRPGEKLYEELLSKKENTKETPHEKIRVAAVREYTYTDVVEHINLLAELSLRVQILPMVKEMKSFVPEFKSQNSKFSELDIKNQES</sequence>
<feature type="transmembrane region" description="Helical" evidence="2">
    <location>
        <begin position="92"/>
        <end position="112"/>
    </location>
</feature>
<dbReference type="RefSeq" id="WP_122145862.1">
    <property type="nucleotide sequence ID" value="NZ_CAXVLJ010000002.1"/>
</dbReference>
<dbReference type="SUPFAM" id="SSF53335">
    <property type="entry name" value="S-adenosyl-L-methionine-dependent methyltransferases"/>
    <property type="match status" value="1"/>
</dbReference>
<keyword evidence="2" id="KW-0812">Transmembrane</keyword>
<gene>
    <name evidence="4" type="ORF">GKD68_09550</name>
</gene>
<feature type="transmembrane region" description="Helical" evidence="2">
    <location>
        <begin position="132"/>
        <end position="151"/>
    </location>
</feature>
<keyword evidence="2" id="KW-1133">Transmembrane helix</keyword>
<dbReference type="Pfam" id="PF02719">
    <property type="entry name" value="Polysacc_synt_2"/>
    <property type="match status" value="1"/>
</dbReference>
<proteinExistence type="inferred from homology"/>
<dbReference type="InterPro" id="IPR003869">
    <property type="entry name" value="Polysac_CapD-like"/>
</dbReference>
<organism evidence="4 5">
    <name type="scientific">Parabacteroides distasonis</name>
    <dbReference type="NCBI Taxonomy" id="823"/>
    <lineage>
        <taxon>Bacteria</taxon>
        <taxon>Pseudomonadati</taxon>
        <taxon>Bacteroidota</taxon>
        <taxon>Bacteroidia</taxon>
        <taxon>Bacteroidales</taxon>
        <taxon>Tannerellaceae</taxon>
        <taxon>Parabacteroides</taxon>
    </lineage>
</organism>
<accession>A0A395YSA1</accession>
<evidence type="ECO:0000313" key="4">
    <source>
        <dbReference type="EMBL" id="MRZ54997.1"/>
    </source>
</evidence>
<feature type="domain" description="Polysaccharide biosynthesis protein CapD-like" evidence="3">
    <location>
        <begin position="304"/>
        <end position="593"/>
    </location>
</feature>
<comment type="similarity">
    <text evidence="1">Belongs to the polysaccharide synthase family.</text>
</comment>
<name>A0A395YSA1_PARDI</name>
<keyword evidence="2" id="KW-0472">Membrane</keyword>
<dbReference type="Gene3D" id="3.40.50.720">
    <property type="entry name" value="NAD(P)-binding Rossmann-like Domain"/>
    <property type="match status" value="2"/>
</dbReference>
<feature type="transmembrane region" description="Helical" evidence="2">
    <location>
        <begin position="59"/>
        <end position="80"/>
    </location>
</feature>
<dbReference type="InterPro" id="IPR051203">
    <property type="entry name" value="Polysaccharide_Synthase-Rel"/>
</dbReference>
<feature type="transmembrane region" description="Helical" evidence="2">
    <location>
        <begin position="21"/>
        <end position="47"/>
    </location>
</feature>
<evidence type="ECO:0000256" key="2">
    <source>
        <dbReference type="SAM" id="Phobius"/>
    </source>
</evidence>
<dbReference type="PANTHER" id="PTHR43318:SF1">
    <property type="entry name" value="POLYSACCHARIDE BIOSYNTHESIS PROTEIN EPSC-RELATED"/>
    <property type="match status" value="1"/>
</dbReference>
<evidence type="ECO:0000313" key="5">
    <source>
        <dbReference type="Proteomes" id="UP000432516"/>
    </source>
</evidence>
<dbReference type="PANTHER" id="PTHR43318">
    <property type="entry name" value="UDP-N-ACETYLGLUCOSAMINE 4,6-DEHYDRATASE"/>
    <property type="match status" value="1"/>
</dbReference>
<dbReference type="SUPFAM" id="SSF51735">
    <property type="entry name" value="NAD(P)-binding Rossmann-fold domains"/>
    <property type="match status" value="1"/>
</dbReference>
<dbReference type="Proteomes" id="UP000432516">
    <property type="component" value="Unassembled WGS sequence"/>
</dbReference>
<dbReference type="InterPro" id="IPR029063">
    <property type="entry name" value="SAM-dependent_MTases_sf"/>
</dbReference>
<protein>
    <submittedName>
        <fullName evidence="4">NAD-dependent epimerase/dehydratase family protein</fullName>
    </submittedName>
</protein>
<evidence type="ECO:0000259" key="3">
    <source>
        <dbReference type="Pfam" id="PF02719"/>
    </source>
</evidence>
<dbReference type="InterPro" id="IPR036291">
    <property type="entry name" value="NAD(P)-bd_dom_sf"/>
</dbReference>
<evidence type="ECO:0000256" key="1">
    <source>
        <dbReference type="ARBA" id="ARBA00007430"/>
    </source>
</evidence>
<reference evidence="4 5" key="1">
    <citation type="journal article" date="2019" name="Nat. Med.">
        <title>A library of human gut bacterial isolates paired with longitudinal multiomics data enables mechanistic microbiome research.</title>
        <authorList>
            <person name="Poyet M."/>
            <person name="Groussin M."/>
            <person name="Gibbons S.M."/>
            <person name="Avila-Pacheco J."/>
            <person name="Jiang X."/>
            <person name="Kearney S.M."/>
            <person name="Perrotta A.R."/>
            <person name="Berdy B."/>
            <person name="Zhao S."/>
            <person name="Lieberman T.D."/>
            <person name="Swanson P.K."/>
            <person name="Smith M."/>
            <person name="Roesemann S."/>
            <person name="Alexander J.E."/>
            <person name="Rich S.A."/>
            <person name="Livny J."/>
            <person name="Vlamakis H."/>
            <person name="Clish C."/>
            <person name="Bullock K."/>
            <person name="Deik A."/>
            <person name="Scott J."/>
            <person name="Pierce K.A."/>
            <person name="Xavier R.J."/>
            <person name="Alm E.J."/>
        </authorList>
    </citation>
    <scope>NUCLEOTIDE SEQUENCE [LARGE SCALE GENOMIC DNA]</scope>
    <source>
        <strain evidence="4 5">BIOML-A2</strain>
    </source>
</reference>
<dbReference type="EMBL" id="WKNE01000006">
    <property type="protein sequence ID" value="MRZ54997.1"/>
    <property type="molecule type" value="Genomic_DNA"/>
</dbReference>
<dbReference type="CDD" id="cd05237">
    <property type="entry name" value="UDP_invert_4-6DH_SDR_e"/>
    <property type="match status" value="1"/>
</dbReference>